<comment type="caution">
    <text evidence="6">The sequence shown here is derived from an EMBL/GenBank/DDBJ whole genome shotgun (WGS) entry which is preliminary data.</text>
</comment>
<evidence type="ECO:0000256" key="1">
    <source>
        <dbReference type="ARBA" id="ARBA00023239"/>
    </source>
</evidence>
<evidence type="ECO:0000256" key="2">
    <source>
        <dbReference type="ARBA" id="ARBA00023316"/>
    </source>
</evidence>
<keyword evidence="3" id="KW-0564">Palmitate</keyword>
<comment type="similarity">
    <text evidence="3 4">Belongs to the RlpA family.</text>
</comment>
<dbReference type="GO" id="GO:0005886">
    <property type="term" value="C:plasma membrane"/>
    <property type="evidence" value="ECO:0007669"/>
    <property type="project" value="UniProtKB-SubCell"/>
</dbReference>
<dbReference type="InterPro" id="IPR036908">
    <property type="entry name" value="RlpA-like_sf"/>
</dbReference>
<dbReference type="InterPro" id="IPR009009">
    <property type="entry name" value="RlpA-like_DPBB"/>
</dbReference>
<dbReference type="PROSITE" id="PS51257">
    <property type="entry name" value="PROKAR_LIPOPROTEIN"/>
    <property type="match status" value="1"/>
</dbReference>
<evidence type="ECO:0000259" key="5">
    <source>
        <dbReference type="Pfam" id="PF03330"/>
    </source>
</evidence>
<gene>
    <name evidence="3" type="primary">rlpA</name>
    <name evidence="6" type="ORF">BXT89_12245</name>
</gene>
<evidence type="ECO:0000256" key="3">
    <source>
        <dbReference type="HAMAP-Rule" id="MF_02071"/>
    </source>
</evidence>
<keyword evidence="2 3" id="KW-0961">Cell wall biogenesis/degradation</keyword>
<keyword evidence="1 3" id="KW-0456">Lyase</keyword>
<evidence type="ECO:0000313" key="6">
    <source>
        <dbReference type="EMBL" id="ONM43553.1"/>
    </source>
</evidence>
<dbReference type="EC" id="4.2.2.-" evidence="3"/>
<keyword evidence="3" id="KW-0472">Membrane</keyword>
<organism evidence="6 7">
    <name type="scientific">Halopseudomonas pachastrellae</name>
    <dbReference type="NCBI Taxonomy" id="254161"/>
    <lineage>
        <taxon>Bacteria</taxon>
        <taxon>Pseudomonadati</taxon>
        <taxon>Pseudomonadota</taxon>
        <taxon>Gammaproteobacteria</taxon>
        <taxon>Pseudomonadales</taxon>
        <taxon>Pseudomonadaceae</taxon>
        <taxon>Halopseudomonas</taxon>
    </lineage>
</organism>
<reference evidence="6 7" key="1">
    <citation type="submission" date="2017-01" db="EMBL/GenBank/DDBJ databases">
        <title>Draft genome sequence of Pseudomonas pachastrellae type strain CCUG 46540T from a deep sea.</title>
        <authorList>
            <person name="Gomila M."/>
            <person name="Mulet M."/>
            <person name="Lalucat J."/>
            <person name="Garcia-Valdes E."/>
        </authorList>
    </citation>
    <scope>NUCLEOTIDE SEQUENCE [LARGE SCALE GENOMIC DNA]</scope>
    <source>
        <strain evidence="6 7">CCUG 46540</strain>
    </source>
</reference>
<dbReference type="GO" id="GO:0008932">
    <property type="term" value="F:lytic endotransglycosylase activity"/>
    <property type="evidence" value="ECO:0007669"/>
    <property type="project" value="UniProtKB-UniRule"/>
</dbReference>
<dbReference type="PANTHER" id="PTHR34183">
    <property type="entry name" value="ENDOLYTIC PEPTIDOGLYCAN TRANSGLYCOSYLASE RLPA"/>
    <property type="match status" value="1"/>
</dbReference>
<dbReference type="AlphaFoldDB" id="A0A1S8DDU5"/>
<dbReference type="SUPFAM" id="SSF50685">
    <property type="entry name" value="Barwin-like endoglucanases"/>
    <property type="match status" value="1"/>
</dbReference>
<dbReference type="NCBIfam" id="TIGR00413">
    <property type="entry name" value="rlpA"/>
    <property type="match status" value="1"/>
</dbReference>
<keyword evidence="3" id="KW-1003">Cell membrane</keyword>
<dbReference type="GO" id="GO:0071555">
    <property type="term" value="P:cell wall organization"/>
    <property type="evidence" value="ECO:0007669"/>
    <property type="project" value="UniProtKB-KW"/>
</dbReference>
<accession>A0A1S8DDU5</accession>
<protein>
    <recommendedName>
        <fullName evidence="3">Endolytic peptidoglycan transglycosylase RlpA</fullName>
        <ecNumber evidence="3">4.2.2.-</ecNumber>
    </recommendedName>
</protein>
<evidence type="ECO:0000313" key="7">
    <source>
        <dbReference type="Proteomes" id="UP000242847"/>
    </source>
</evidence>
<dbReference type="STRING" id="254161.SAMN05216256_10258"/>
<dbReference type="Pfam" id="PF03330">
    <property type="entry name" value="DPBB_1"/>
    <property type="match status" value="1"/>
</dbReference>
<dbReference type="Gene3D" id="2.40.40.10">
    <property type="entry name" value="RlpA-like domain"/>
    <property type="match status" value="1"/>
</dbReference>
<proteinExistence type="inferred from homology"/>
<comment type="function">
    <text evidence="3">Lytic transglycosylase with a strong preference for naked glycan strands that lack stem peptides.</text>
</comment>
<dbReference type="EMBL" id="MUBC01000026">
    <property type="protein sequence ID" value="ONM43553.1"/>
    <property type="molecule type" value="Genomic_DNA"/>
</dbReference>
<feature type="domain" description="RlpA-like protein double-psi beta-barrel" evidence="5">
    <location>
        <begin position="43"/>
        <end position="131"/>
    </location>
</feature>
<dbReference type="CDD" id="cd22268">
    <property type="entry name" value="DPBB_RlpA-like"/>
    <property type="match status" value="1"/>
</dbReference>
<dbReference type="Proteomes" id="UP000242847">
    <property type="component" value="Unassembled WGS sequence"/>
</dbReference>
<keyword evidence="7" id="KW-1185">Reference proteome</keyword>
<evidence type="ECO:0000256" key="4">
    <source>
        <dbReference type="RuleBase" id="RU003495"/>
    </source>
</evidence>
<name>A0A1S8DDU5_9GAMM</name>
<dbReference type="GO" id="GO:0000270">
    <property type="term" value="P:peptidoglycan metabolic process"/>
    <property type="evidence" value="ECO:0007669"/>
    <property type="project" value="UniProtKB-UniRule"/>
</dbReference>
<dbReference type="InterPro" id="IPR034718">
    <property type="entry name" value="RlpA"/>
</dbReference>
<dbReference type="HAMAP" id="MF_02071">
    <property type="entry name" value="RlpA"/>
    <property type="match status" value="1"/>
</dbReference>
<comment type="subcellular location">
    <subcellularLocation>
        <location evidence="3">Cell membrane</location>
        <topology evidence="3">Lipid-anchor</topology>
    </subcellularLocation>
</comment>
<sequence length="141" mass="15510">MARLHGVTCPEVYVKRAGLIFLMLWLVGCSAIPQGAGQAGYHETGQASYYADHHQNLRTANGERYSHDTLTAAHKTLPFNTLVKVTNLDNGKSVVVRINDRGPFVRGRVIDLSKSAFTRIGELRTGLLRVALEVERPAPGR</sequence>
<dbReference type="InterPro" id="IPR012997">
    <property type="entry name" value="RplA"/>
</dbReference>
<keyword evidence="3" id="KW-0449">Lipoprotein</keyword>
<dbReference type="PANTHER" id="PTHR34183:SF8">
    <property type="entry name" value="ENDOLYTIC PEPTIDOGLYCAN TRANSGLYCOSYLASE RLPA-RELATED"/>
    <property type="match status" value="1"/>
</dbReference>